<reference evidence="2" key="1">
    <citation type="journal article" date="2023" name="Arch. Microbiol.">
        <title>Desulfoferula mesophilus gen. nov. sp. nov., a mesophilic sulfate-reducing bacterium isolated from a brackish lake sediment.</title>
        <authorList>
            <person name="Watanabe T."/>
            <person name="Yabe T."/>
            <person name="Tsuji J.M."/>
            <person name="Fukui M."/>
        </authorList>
    </citation>
    <scope>NUCLEOTIDE SEQUENCE [LARGE SCALE GENOMIC DNA]</scope>
    <source>
        <strain evidence="2">12FAK</strain>
    </source>
</reference>
<accession>A0AAU9F2J4</accession>
<organism evidence="1 2">
    <name type="scientific">Desulfoferula mesophila</name>
    <dbReference type="NCBI Taxonomy" id="3058419"/>
    <lineage>
        <taxon>Bacteria</taxon>
        <taxon>Pseudomonadati</taxon>
        <taxon>Thermodesulfobacteriota</taxon>
        <taxon>Desulfarculia</taxon>
        <taxon>Desulfarculales</taxon>
        <taxon>Desulfarculaceae</taxon>
        <taxon>Desulfoferula</taxon>
    </lineage>
</organism>
<dbReference type="EMBL" id="AP028679">
    <property type="protein sequence ID" value="BEQ16573.1"/>
    <property type="molecule type" value="Genomic_DNA"/>
</dbReference>
<keyword evidence="2" id="KW-1185">Reference proteome</keyword>
<protein>
    <submittedName>
        <fullName evidence="1">Uncharacterized protein</fullName>
    </submittedName>
</protein>
<dbReference type="Proteomes" id="UP001366166">
    <property type="component" value="Chromosome"/>
</dbReference>
<name>A0AAU9F2J4_9BACT</name>
<dbReference type="KEGG" id="dmp:FAK_36390"/>
<proteinExistence type="predicted"/>
<evidence type="ECO:0000313" key="1">
    <source>
        <dbReference type="EMBL" id="BEQ16573.1"/>
    </source>
</evidence>
<gene>
    <name evidence="1" type="ORF">FAK_36390</name>
</gene>
<sequence length="96" mass="10654">MAVYPDTLDPKKLSDRQAVEAWRRTITIGDGSIVLLAAYHSVEHPEQGRQIEASITVTSFCCPRCIPVSSVVVWTEYGDEAIGKLQDMEKTVSFNP</sequence>
<evidence type="ECO:0000313" key="2">
    <source>
        <dbReference type="Proteomes" id="UP001366166"/>
    </source>
</evidence>
<dbReference type="AlphaFoldDB" id="A0AAU9F2J4"/>